<reference evidence="11 12" key="1">
    <citation type="submission" date="2020-07" db="EMBL/GenBank/DDBJ databases">
        <title>Sequencing the genomes of 1000 actinobacteria strains.</title>
        <authorList>
            <person name="Klenk H.-P."/>
        </authorList>
    </citation>
    <scope>NUCLEOTIDE SEQUENCE [LARGE SCALE GENOMIC DNA]</scope>
    <source>
        <strain evidence="11 12">DSM 24552</strain>
    </source>
</reference>
<evidence type="ECO:0000256" key="4">
    <source>
        <dbReference type="ARBA" id="ARBA00022475"/>
    </source>
</evidence>
<dbReference type="PANTHER" id="PTHR32507">
    <property type="entry name" value="NA(+)/H(+) ANTIPORTER 1"/>
    <property type="match status" value="1"/>
</dbReference>
<comment type="subcellular location">
    <subcellularLocation>
        <location evidence="1">Cell membrane</location>
        <topology evidence="1">Multi-pass membrane protein</topology>
    </subcellularLocation>
</comment>
<keyword evidence="5 9" id="KW-0812">Transmembrane</keyword>
<keyword evidence="8 9" id="KW-0472">Membrane</keyword>
<evidence type="ECO:0000256" key="7">
    <source>
        <dbReference type="ARBA" id="ARBA00023065"/>
    </source>
</evidence>
<dbReference type="PANTHER" id="PTHR32507:SF7">
    <property type="entry name" value="K(+)_H(+) ANTIPORTER NHAP2"/>
    <property type="match status" value="1"/>
</dbReference>
<dbReference type="SUPFAM" id="SSF116726">
    <property type="entry name" value="TrkA C-terminal domain-like"/>
    <property type="match status" value="1"/>
</dbReference>
<proteinExistence type="predicted"/>
<dbReference type="RefSeq" id="WP_343049055.1">
    <property type="nucleotide sequence ID" value="NZ_JACCAC010000001.1"/>
</dbReference>
<dbReference type="InterPro" id="IPR038770">
    <property type="entry name" value="Na+/solute_symporter_sf"/>
</dbReference>
<keyword evidence="4" id="KW-1003">Cell membrane</keyword>
<feature type="transmembrane region" description="Helical" evidence="9">
    <location>
        <begin position="92"/>
        <end position="117"/>
    </location>
</feature>
<protein>
    <submittedName>
        <fullName evidence="11">Cell volume regulation protein A</fullName>
    </submittedName>
</protein>
<dbReference type="Gene3D" id="1.20.1530.20">
    <property type="match status" value="1"/>
</dbReference>
<dbReference type="GO" id="GO:1902600">
    <property type="term" value="P:proton transmembrane transport"/>
    <property type="evidence" value="ECO:0007669"/>
    <property type="project" value="InterPro"/>
</dbReference>
<evidence type="ECO:0000256" key="8">
    <source>
        <dbReference type="ARBA" id="ARBA00023136"/>
    </source>
</evidence>
<feature type="domain" description="RCK C-terminal" evidence="10">
    <location>
        <begin position="403"/>
        <end position="485"/>
    </location>
</feature>
<sequence length="505" mass="52441">MGDYAGLDLDMAVFAGSLVLLVGVLAVRLSVGAGLPSLLLYLAIGLALGESGLGLPFEDAALTTVLGTLALAVIIGEGGLSTRWSVMRPVLGLAGLLATVGVAVSVAVTAVLSHALLDVDWRTALLLGAVVGSTDAAATFSVLRRLPVRPRLRATLEAESGLNDPPVIILVTLVASDAWETASGWAIAGQLVLQVVLGVGVGLAAGAVGATALRRGALPSSGLYPLATFTWLLLAFSGAALLGGSGLMAVYVAGLWLGNSRLPHHQASLGFAEGLAWLAQIALFVLLGLLASPARLLDALLPAAAVGLALTVVARPLAVAVCSVWARLPWREQVFLSWAGLRGAVPIVLATIPVAQGLPSATRIFDVVFVLVVVFTLLQAPTLPWLARRTGVAVATSPLDLAVESAPLEGMSAALLQLEVPQGSQMAGLYVTDLRLPPEAALALVHREGRVLVPDAHTTLRSGDTLLLAVPDPVRRETERRLRAVARRGRLAYWHGERREPSPRR</sequence>
<dbReference type="GO" id="GO:0006813">
    <property type="term" value="P:potassium ion transport"/>
    <property type="evidence" value="ECO:0007669"/>
    <property type="project" value="InterPro"/>
</dbReference>
<dbReference type="PROSITE" id="PS51202">
    <property type="entry name" value="RCK_C"/>
    <property type="match status" value="1"/>
</dbReference>
<evidence type="ECO:0000259" key="10">
    <source>
        <dbReference type="PROSITE" id="PS51202"/>
    </source>
</evidence>
<dbReference type="NCBIfam" id="NF003716">
    <property type="entry name" value="PRK05326.1-3"/>
    <property type="match status" value="1"/>
</dbReference>
<feature type="transmembrane region" description="Helical" evidence="9">
    <location>
        <begin position="303"/>
        <end position="328"/>
    </location>
</feature>
<comment type="caution">
    <text evidence="11">The sequence shown here is derived from an EMBL/GenBank/DDBJ whole genome shotgun (WGS) entry which is preliminary data.</text>
</comment>
<evidence type="ECO:0000256" key="1">
    <source>
        <dbReference type="ARBA" id="ARBA00004651"/>
    </source>
</evidence>
<feature type="transmembrane region" description="Helical" evidence="9">
    <location>
        <begin position="233"/>
        <end position="257"/>
    </location>
</feature>
<dbReference type="EMBL" id="JACCAC010000001">
    <property type="protein sequence ID" value="NYG54333.1"/>
    <property type="molecule type" value="Genomic_DNA"/>
</dbReference>
<feature type="transmembrane region" description="Helical" evidence="9">
    <location>
        <begin position="269"/>
        <end position="291"/>
    </location>
</feature>
<keyword evidence="3" id="KW-0050">Antiport</keyword>
<feature type="transmembrane region" description="Helical" evidence="9">
    <location>
        <begin position="191"/>
        <end position="213"/>
    </location>
</feature>
<feature type="transmembrane region" description="Helical" evidence="9">
    <location>
        <begin position="61"/>
        <end position="80"/>
    </location>
</feature>
<dbReference type="InterPro" id="IPR036721">
    <property type="entry name" value="RCK_C_sf"/>
</dbReference>
<evidence type="ECO:0000256" key="5">
    <source>
        <dbReference type="ARBA" id="ARBA00022692"/>
    </source>
</evidence>
<keyword evidence="2" id="KW-0813">Transport</keyword>
<keyword evidence="7" id="KW-0406">Ion transport</keyword>
<dbReference type="GO" id="GO:0005886">
    <property type="term" value="C:plasma membrane"/>
    <property type="evidence" value="ECO:0007669"/>
    <property type="project" value="UniProtKB-SubCell"/>
</dbReference>
<dbReference type="Pfam" id="PF00999">
    <property type="entry name" value="Na_H_Exchanger"/>
    <property type="match status" value="1"/>
</dbReference>
<evidence type="ECO:0000256" key="3">
    <source>
        <dbReference type="ARBA" id="ARBA00022449"/>
    </source>
</evidence>
<feature type="transmembrane region" description="Helical" evidence="9">
    <location>
        <begin position="12"/>
        <end position="31"/>
    </location>
</feature>
<dbReference type="InterPro" id="IPR006037">
    <property type="entry name" value="RCK_C"/>
</dbReference>
<dbReference type="GO" id="GO:0015297">
    <property type="term" value="F:antiporter activity"/>
    <property type="evidence" value="ECO:0007669"/>
    <property type="project" value="UniProtKB-KW"/>
</dbReference>
<accession>A0A7Y9RSZ9</accession>
<evidence type="ECO:0000313" key="12">
    <source>
        <dbReference type="Proteomes" id="UP000544110"/>
    </source>
</evidence>
<dbReference type="GO" id="GO:0008324">
    <property type="term" value="F:monoatomic cation transmembrane transporter activity"/>
    <property type="evidence" value="ECO:0007669"/>
    <property type="project" value="InterPro"/>
</dbReference>
<dbReference type="InterPro" id="IPR006153">
    <property type="entry name" value="Cation/H_exchanger_TM"/>
</dbReference>
<feature type="transmembrane region" description="Helical" evidence="9">
    <location>
        <begin position="335"/>
        <end position="355"/>
    </location>
</feature>
<dbReference type="AlphaFoldDB" id="A0A7Y9RSZ9"/>
<evidence type="ECO:0000256" key="9">
    <source>
        <dbReference type="SAM" id="Phobius"/>
    </source>
</evidence>
<evidence type="ECO:0000256" key="6">
    <source>
        <dbReference type="ARBA" id="ARBA00022989"/>
    </source>
</evidence>
<name>A0A7Y9RSZ9_9ACTN</name>
<evidence type="ECO:0000256" key="2">
    <source>
        <dbReference type="ARBA" id="ARBA00022448"/>
    </source>
</evidence>
<dbReference type="Gene3D" id="3.30.70.1450">
    <property type="entry name" value="Regulator of K+ conductance, C-terminal domain"/>
    <property type="match status" value="1"/>
</dbReference>
<dbReference type="NCBIfam" id="NF003715">
    <property type="entry name" value="PRK05326.1-2"/>
    <property type="match status" value="1"/>
</dbReference>
<evidence type="ECO:0000313" key="11">
    <source>
        <dbReference type="EMBL" id="NYG54333.1"/>
    </source>
</evidence>
<keyword evidence="12" id="KW-1185">Reference proteome</keyword>
<feature type="transmembrane region" description="Helical" evidence="9">
    <location>
        <begin position="123"/>
        <end position="143"/>
    </location>
</feature>
<dbReference type="Pfam" id="PF02080">
    <property type="entry name" value="TrkA_C"/>
    <property type="match status" value="1"/>
</dbReference>
<feature type="transmembrane region" description="Helical" evidence="9">
    <location>
        <begin position="361"/>
        <end position="380"/>
    </location>
</feature>
<dbReference type="Proteomes" id="UP000544110">
    <property type="component" value="Unassembled WGS sequence"/>
</dbReference>
<keyword evidence="6 9" id="KW-1133">Transmembrane helix</keyword>
<gene>
    <name evidence="11" type="ORF">BJ989_000637</name>
</gene>
<organism evidence="11 12">
    <name type="scientific">Nocardioides perillae</name>
    <dbReference type="NCBI Taxonomy" id="1119534"/>
    <lineage>
        <taxon>Bacteria</taxon>
        <taxon>Bacillati</taxon>
        <taxon>Actinomycetota</taxon>
        <taxon>Actinomycetes</taxon>
        <taxon>Propionibacteriales</taxon>
        <taxon>Nocardioidaceae</taxon>
        <taxon>Nocardioides</taxon>
    </lineage>
</organism>